<evidence type="ECO:0000313" key="2">
    <source>
        <dbReference type="Proteomes" id="UP000287853"/>
    </source>
</evidence>
<accession>A0A444J383</accession>
<evidence type="ECO:0000313" key="1">
    <source>
        <dbReference type="EMBL" id="RWX47604.1"/>
    </source>
</evidence>
<sequence>MILSGSSIFMTDTDRPRLLNNCGCRMFVKNNHVHS</sequence>
<dbReference type="AlphaFoldDB" id="A0A444J383"/>
<gene>
    <name evidence="1" type="ORF">H206_06263</name>
</gene>
<organism evidence="1 2">
    <name type="scientific">Candidatus Electrothrix aarhusensis</name>
    <dbReference type="NCBI Taxonomy" id="1859131"/>
    <lineage>
        <taxon>Bacteria</taxon>
        <taxon>Pseudomonadati</taxon>
        <taxon>Thermodesulfobacteriota</taxon>
        <taxon>Desulfobulbia</taxon>
        <taxon>Desulfobulbales</taxon>
        <taxon>Desulfobulbaceae</taxon>
        <taxon>Candidatus Electrothrix</taxon>
    </lineage>
</organism>
<keyword evidence="2" id="KW-1185">Reference proteome</keyword>
<comment type="caution">
    <text evidence="1">The sequence shown here is derived from an EMBL/GenBank/DDBJ whole genome shotgun (WGS) entry which is preliminary data.</text>
</comment>
<dbReference type="EMBL" id="MTKO01000031">
    <property type="protein sequence ID" value="RWX47604.1"/>
    <property type="molecule type" value="Genomic_DNA"/>
</dbReference>
<proteinExistence type="predicted"/>
<name>A0A444J383_9BACT</name>
<protein>
    <submittedName>
        <fullName evidence="1">Uncharacterized protein</fullName>
    </submittedName>
</protein>
<reference evidence="1 2" key="1">
    <citation type="submission" date="2017-01" db="EMBL/GenBank/DDBJ databases">
        <title>The cable genome- insights into the physiology and evolution of filamentous bacteria capable of sulfide oxidation via long distance electron transfer.</title>
        <authorList>
            <person name="Schreiber L."/>
            <person name="Bjerg J.T."/>
            <person name="Boggild A."/>
            <person name="Van De Vossenberg J."/>
            <person name="Meysman F."/>
            <person name="Nielsen L.P."/>
            <person name="Schramm A."/>
            <person name="Kjeldsen K.U."/>
        </authorList>
    </citation>
    <scope>NUCLEOTIDE SEQUENCE [LARGE SCALE GENOMIC DNA]</scope>
    <source>
        <strain evidence="1">MCF</strain>
    </source>
</reference>
<dbReference type="Proteomes" id="UP000287853">
    <property type="component" value="Unassembled WGS sequence"/>
</dbReference>